<evidence type="ECO:0000313" key="1">
    <source>
        <dbReference type="EMBL" id="GAH84550.1"/>
    </source>
</evidence>
<accession>X1JT25</accession>
<gene>
    <name evidence="1" type="ORF">S03H2_55977</name>
</gene>
<feature type="non-terminal residue" evidence="1">
    <location>
        <position position="1"/>
    </location>
</feature>
<protein>
    <recommendedName>
        <fullName evidence="2">Gfo/Idh/MocA-like oxidoreductase bacterial type C-terminal domain-containing protein</fullName>
    </recommendedName>
</protein>
<proteinExistence type="predicted"/>
<reference evidence="1" key="1">
    <citation type="journal article" date="2014" name="Front. Microbiol.">
        <title>High frequency of phylogenetically diverse reductive dehalogenase-homologous genes in deep subseafloor sedimentary metagenomes.</title>
        <authorList>
            <person name="Kawai M."/>
            <person name="Futagami T."/>
            <person name="Toyoda A."/>
            <person name="Takaki Y."/>
            <person name="Nishi S."/>
            <person name="Hori S."/>
            <person name="Arai W."/>
            <person name="Tsubouchi T."/>
            <person name="Morono Y."/>
            <person name="Uchiyama I."/>
            <person name="Ito T."/>
            <person name="Fujiyama A."/>
            <person name="Inagaki F."/>
            <person name="Takami H."/>
        </authorList>
    </citation>
    <scope>NUCLEOTIDE SEQUENCE</scope>
    <source>
        <strain evidence="1">Expedition CK06-06</strain>
    </source>
</reference>
<sequence length="43" mass="4984">FLAGNVALRVGKKIQWDGPNLKVTNLPEADDYIHREYRKGWTL</sequence>
<dbReference type="EMBL" id="BARU01035797">
    <property type="protein sequence ID" value="GAH84550.1"/>
    <property type="molecule type" value="Genomic_DNA"/>
</dbReference>
<comment type="caution">
    <text evidence="1">The sequence shown here is derived from an EMBL/GenBank/DDBJ whole genome shotgun (WGS) entry which is preliminary data.</text>
</comment>
<organism evidence="1">
    <name type="scientific">marine sediment metagenome</name>
    <dbReference type="NCBI Taxonomy" id="412755"/>
    <lineage>
        <taxon>unclassified sequences</taxon>
        <taxon>metagenomes</taxon>
        <taxon>ecological metagenomes</taxon>
    </lineage>
</organism>
<evidence type="ECO:0008006" key="2">
    <source>
        <dbReference type="Google" id="ProtNLM"/>
    </source>
</evidence>
<name>X1JT25_9ZZZZ</name>
<dbReference type="AlphaFoldDB" id="X1JT25"/>